<keyword evidence="3" id="KW-1185">Reference proteome</keyword>
<protein>
    <submittedName>
        <fullName evidence="2">Hypothetical_protein</fullName>
    </submittedName>
</protein>
<proteinExistence type="predicted"/>
<dbReference type="AlphaFoldDB" id="A0AA86Q740"/>
<name>A0AA86Q740_9EUKA</name>
<dbReference type="EMBL" id="CATOUU010000827">
    <property type="protein sequence ID" value="CAI9951891.1"/>
    <property type="molecule type" value="Genomic_DNA"/>
</dbReference>
<evidence type="ECO:0000313" key="2">
    <source>
        <dbReference type="EMBL" id="CAL6092884.1"/>
    </source>
</evidence>
<organism evidence="1">
    <name type="scientific">Hexamita inflata</name>
    <dbReference type="NCBI Taxonomy" id="28002"/>
    <lineage>
        <taxon>Eukaryota</taxon>
        <taxon>Metamonada</taxon>
        <taxon>Diplomonadida</taxon>
        <taxon>Hexamitidae</taxon>
        <taxon>Hexamitinae</taxon>
        <taxon>Hexamita</taxon>
    </lineage>
</organism>
<evidence type="ECO:0000313" key="3">
    <source>
        <dbReference type="Proteomes" id="UP001642409"/>
    </source>
</evidence>
<accession>A0AA86Q740</accession>
<comment type="caution">
    <text evidence="1">The sequence shown here is derived from an EMBL/GenBank/DDBJ whole genome shotgun (WGS) entry which is preliminary data.</text>
</comment>
<sequence>MTENKAYCCNLRTQPRRELQNGVTQINSDKSLCGIWSNYRIQLQYDSIQYYQNKTWVGYKLQFIPHQVFEHFVDSSQSLVQATKSAVASLISYMVKNKMVQYYLNISILQNDLSDVEDESKQSLTDIVHKDCLQCQLTSTDIST</sequence>
<dbReference type="EMBL" id="CAXDID020000449">
    <property type="protein sequence ID" value="CAL6092884.1"/>
    <property type="molecule type" value="Genomic_DNA"/>
</dbReference>
<gene>
    <name evidence="1" type="ORF">HINF_LOCUS39536</name>
    <name evidence="2" type="ORF">HINF_LOCUS66506</name>
</gene>
<evidence type="ECO:0000313" key="1">
    <source>
        <dbReference type="EMBL" id="CAI9951891.1"/>
    </source>
</evidence>
<reference evidence="1" key="1">
    <citation type="submission" date="2023-06" db="EMBL/GenBank/DDBJ databases">
        <authorList>
            <person name="Kurt Z."/>
        </authorList>
    </citation>
    <scope>NUCLEOTIDE SEQUENCE</scope>
</reference>
<reference evidence="2 3" key="2">
    <citation type="submission" date="2024-07" db="EMBL/GenBank/DDBJ databases">
        <authorList>
            <person name="Akdeniz Z."/>
        </authorList>
    </citation>
    <scope>NUCLEOTIDE SEQUENCE [LARGE SCALE GENOMIC DNA]</scope>
</reference>
<dbReference type="Proteomes" id="UP001642409">
    <property type="component" value="Unassembled WGS sequence"/>
</dbReference>